<evidence type="ECO:0000313" key="6">
    <source>
        <dbReference type="Proteomes" id="UP000218785"/>
    </source>
</evidence>
<dbReference type="Pfam" id="PF03450">
    <property type="entry name" value="CO_deh_flav_C"/>
    <property type="match status" value="1"/>
</dbReference>
<gene>
    <name evidence="5" type="ORF">NIES37_13000</name>
</gene>
<reference evidence="5 6" key="1">
    <citation type="submission" date="2017-06" db="EMBL/GenBank/DDBJ databases">
        <title>Genome sequencing of cyanobaciteial culture collection at National Institute for Environmental Studies (NIES).</title>
        <authorList>
            <person name="Hirose Y."/>
            <person name="Shimura Y."/>
            <person name="Fujisawa T."/>
            <person name="Nakamura Y."/>
            <person name="Kawachi M."/>
        </authorList>
    </citation>
    <scope>NUCLEOTIDE SEQUENCE [LARGE SCALE GENOMIC DNA]</scope>
    <source>
        <strain evidence="5 6">NIES-37</strain>
    </source>
</reference>
<dbReference type="InterPro" id="IPR005107">
    <property type="entry name" value="CO_DH_flav_C"/>
</dbReference>
<proteinExistence type="predicted"/>
<protein>
    <submittedName>
        <fullName evidence="5">Carbon monoxide dehydrogenase medium subunit</fullName>
    </submittedName>
</protein>
<evidence type="ECO:0000259" key="4">
    <source>
        <dbReference type="PROSITE" id="PS51387"/>
    </source>
</evidence>
<dbReference type="InterPro" id="IPR016167">
    <property type="entry name" value="FAD-bd_PCMH_sub1"/>
</dbReference>
<dbReference type="Pfam" id="PF00941">
    <property type="entry name" value="FAD_binding_5"/>
    <property type="match status" value="1"/>
</dbReference>
<sequence length="293" mass="31375">MLPVQFDYVAPESLEAAVKFLKDNAEALILAGSHSLIAEMKRGSISPSHLVDLGKIRSLRGINHQPGNILQINAMTTYAQVAASREVQENYPVLFEAINNIGDAQIRNWQTIGDVFAYRDLACDFTAVALALEATFNTLDTEGSHEIEAAPLIAKAFQNNWQLKEIVTAINLPTDASTKGSAYQSFKHPATGYTLCGIAVAVGEINNGIVGKCHVAVTGATPYAVRLTAVEAAIEGKAPTAENIAAASTLAKASVDSILGDRYASAEYRAHLMEVNIKRTLIRALERVGIVVV</sequence>
<dbReference type="SUPFAM" id="SSF55447">
    <property type="entry name" value="CO dehydrogenase flavoprotein C-terminal domain-like"/>
    <property type="match status" value="1"/>
</dbReference>
<dbReference type="GO" id="GO:0016491">
    <property type="term" value="F:oxidoreductase activity"/>
    <property type="evidence" value="ECO:0007669"/>
    <property type="project" value="UniProtKB-KW"/>
</dbReference>
<keyword evidence="6" id="KW-1185">Reference proteome</keyword>
<accession>A0A1Z4MV62</accession>
<evidence type="ECO:0000256" key="1">
    <source>
        <dbReference type="ARBA" id="ARBA00022630"/>
    </source>
</evidence>
<dbReference type="Gene3D" id="3.30.390.50">
    <property type="entry name" value="CO dehydrogenase flavoprotein, C-terminal domain"/>
    <property type="match status" value="1"/>
</dbReference>
<keyword evidence="2" id="KW-0274">FAD</keyword>
<dbReference type="Gene3D" id="3.30.465.10">
    <property type="match status" value="1"/>
</dbReference>
<dbReference type="Gene3D" id="3.30.43.10">
    <property type="entry name" value="Uridine Diphospho-n-acetylenolpyruvylglucosamine Reductase, domain 2"/>
    <property type="match status" value="1"/>
</dbReference>
<dbReference type="PROSITE" id="PS51387">
    <property type="entry name" value="FAD_PCMH"/>
    <property type="match status" value="1"/>
</dbReference>
<keyword evidence="1" id="KW-0285">Flavoprotein</keyword>
<dbReference type="PANTHER" id="PTHR42659:SF2">
    <property type="entry name" value="XANTHINE DEHYDROGENASE SUBUNIT C-RELATED"/>
    <property type="match status" value="1"/>
</dbReference>
<evidence type="ECO:0000256" key="2">
    <source>
        <dbReference type="ARBA" id="ARBA00022827"/>
    </source>
</evidence>
<dbReference type="SUPFAM" id="SSF56176">
    <property type="entry name" value="FAD-binding/transporter-associated domain-like"/>
    <property type="match status" value="1"/>
</dbReference>
<dbReference type="InterPro" id="IPR002346">
    <property type="entry name" value="Mopterin_DH_FAD-bd"/>
</dbReference>
<dbReference type="EMBL" id="AP018248">
    <property type="protein sequence ID" value="BAY97362.1"/>
    <property type="molecule type" value="Genomic_DNA"/>
</dbReference>
<dbReference type="InterPro" id="IPR036318">
    <property type="entry name" value="FAD-bd_PCMH-like_sf"/>
</dbReference>
<dbReference type="InterPro" id="IPR016169">
    <property type="entry name" value="FAD-bd_PCMH_sub2"/>
</dbReference>
<dbReference type="AlphaFoldDB" id="A0A1Z4MV62"/>
<name>A0A1Z4MV62_9CYAN</name>
<evidence type="ECO:0000256" key="3">
    <source>
        <dbReference type="ARBA" id="ARBA00023002"/>
    </source>
</evidence>
<evidence type="ECO:0000313" key="5">
    <source>
        <dbReference type="EMBL" id="BAY97362.1"/>
    </source>
</evidence>
<dbReference type="SMART" id="SM01092">
    <property type="entry name" value="CO_deh_flav_C"/>
    <property type="match status" value="1"/>
</dbReference>
<dbReference type="InterPro" id="IPR016166">
    <property type="entry name" value="FAD-bd_PCMH"/>
</dbReference>
<dbReference type="Proteomes" id="UP000218785">
    <property type="component" value="Chromosome"/>
</dbReference>
<dbReference type="PANTHER" id="PTHR42659">
    <property type="entry name" value="XANTHINE DEHYDROGENASE SUBUNIT C-RELATED"/>
    <property type="match status" value="1"/>
</dbReference>
<dbReference type="InterPro" id="IPR051312">
    <property type="entry name" value="Diverse_Substr_Oxidored"/>
</dbReference>
<dbReference type="InterPro" id="IPR036683">
    <property type="entry name" value="CO_DH_flav_C_dom_sf"/>
</dbReference>
<dbReference type="GO" id="GO:0071949">
    <property type="term" value="F:FAD binding"/>
    <property type="evidence" value="ECO:0007669"/>
    <property type="project" value="InterPro"/>
</dbReference>
<dbReference type="RefSeq" id="WP_096574430.1">
    <property type="nucleotide sequence ID" value="NZ_CAWNJS010000001.1"/>
</dbReference>
<dbReference type="KEGG" id="ttq:NIES37_13000"/>
<feature type="domain" description="FAD-binding PCMH-type" evidence="4">
    <location>
        <begin position="1"/>
        <end position="177"/>
    </location>
</feature>
<organism evidence="5 6">
    <name type="scientific">Tolypothrix tenuis PCC 7101</name>
    <dbReference type="NCBI Taxonomy" id="231146"/>
    <lineage>
        <taxon>Bacteria</taxon>
        <taxon>Bacillati</taxon>
        <taxon>Cyanobacteriota</taxon>
        <taxon>Cyanophyceae</taxon>
        <taxon>Nostocales</taxon>
        <taxon>Tolypothrichaceae</taxon>
        <taxon>Tolypothrix</taxon>
    </lineage>
</organism>
<keyword evidence="3" id="KW-0560">Oxidoreductase</keyword>